<dbReference type="InterPro" id="IPR048913">
    <property type="entry name" value="BetaGal_gal-bd"/>
</dbReference>
<organism evidence="11 12">
    <name type="scientific">Bacteroides salyersiae</name>
    <dbReference type="NCBI Taxonomy" id="291644"/>
    <lineage>
        <taxon>Bacteria</taxon>
        <taxon>Pseudomonadati</taxon>
        <taxon>Bacteroidota</taxon>
        <taxon>Bacteroidia</taxon>
        <taxon>Bacteroidales</taxon>
        <taxon>Bacteroidaceae</taxon>
        <taxon>Bacteroides</taxon>
    </lineage>
</organism>
<dbReference type="PROSITE" id="PS01182">
    <property type="entry name" value="GLYCOSYL_HYDROL_F35"/>
    <property type="match status" value="1"/>
</dbReference>
<keyword evidence="2 5" id="KW-0378">Hydrolase</keyword>
<feature type="domain" description="Beta-galactosidase galactose-binding" evidence="10">
    <location>
        <begin position="526"/>
        <end position="583"/>
    </location>
</feature>
<feature type="active site" description="Proton donor" evidence="4">
    <location>
        <position position="187"/>
    </location>
</feature>
<comment type="similarity">
    <text evidence="1 6">Belongs to the glycosyl hydrolase 35 family.</text>
</comment>
<evidence type="ECO:0000256" key="6">
    <source>
        <dbReference type="RuleBase" id="RU003679"/>
    </source>
</evidence>
<dbReference type="Gene3D" id="3.20.20.80">
    <property type="entry name" value="Glycosidases"/>
    <property type="match status" value="1"/>
</dbReference>
<feature type="domain" description="Glycoside hydrolase 35 catalytic" evidence="8">
    <location>
        <begin position="38"/>
        <end position="354"/>
    </location>
</feature>
<sequence length="605" mass="69024">MKKKLFTFLMTLILLTGSGTWAQAQTKGTHTFRLGDNQFWLDDKPFQIISGEIHPSRIPAEYWKQRIQMIKAMGCNTVACYIMWNYHESEPGVFDFQTGNKNLEKFIQTVQDEGMFLLFRPGPYVCGEWDFGGLPPYLLSIPDIKIRCMDTRYTAAVERYVDKIAPIIKKYEITNGGPIIMVQVENEYGSYGNDRIYMKWMHDLWRDKGIEVPFYTADGATPYMLEAGTLPGVAIGLDPAASKAEFDEALKVHPDASVFCSELYPGWLTHWREEWQHPSIEKITTDVKWLLDNGKSFNYYVIHGGTNFGFWAGANSPQPGTYQPDVTSYDYDAPINEMGQATPKYMALRELTQKYSKKKLAPIPDPIPTITFPATETKRYTSIWDNLPAAKQIVQPVPMEMMKQYEGMILYRTKLIGHKSGKLRVDEVHDYATVFLNGRYIGSIDRTLGQHTIDLPVSNVENPVLDILVESMGRINFAAQMIDRKGITDRVTLNGMTLMNWEAFNIPMSSEYVSNLKESDTVRPGIFFKTTLQLDKAGDCYIDLKDFTKGLVYVNGHNLGRFWNVGPQYRLYCPGVWLKEGTNEIIIFDMHQTEPGVIQGVETLE</sequence>
<evidence type="ECO:0000256" key="4">
    <source>
        <dbReference type="PIRSR" id="PIRSR006336-1"/>
    </source>
</evidence>
<dbReference type="SUPFAM" id="SSF49785">
    <property type="entry name" value="Galactose-binding domain-like"/>
    <property type="match status" value="2"/>
</dbReference>
<gene>
    <name evidence="11" type="ORF">F3F73_12905</name>
</gene>
<evidence type="ECO:0000256" key="5">
    <source>
        <dbReference type="RuleBase" id="RU000675"/>
    </source>
</evidence>
<dbReference type="EMBL" id="VWMK01000012">
    <property type="protein sequence ID" value="KAA3763909.1"/>
    <property type="molecule type" value="Genomic_DNA"/>
</dbReference>
<protein>
    <recommendedName>
        <fullName evidence="5">Beta-galactosidase</fullName>
        <ecNumber evidence="5">3.2.1.23</ecNumber>
    </recommendedName>
</protein>
<dbReference type="EC" id="3.2.1.23" evidence="5"/>
<evidence type="ECO:0000259" key="8">
    <source>
        <dbReference type="Pfam" id="PF01301"/>
    </source>
</evidence>
<dbReference type="Pfam" id="PF21317">
    <property type="entry name" value="BetaGal_ABD_1"/>
    <property type="match status" value="1"/>
</dbReference>
<dbReference type="InterPro" id="IPR031330">
    <property type="entry name" value="Gly_Hdrlase_35_cat"/>
</dbReference>
<evidence type="ECO:0000313" key="11">
    <source>
        <dbReference type="EMBL" id="KAA3763909.1"/>
    </source>
</evidence>
<dbReference type="Pfam" id="PF21467">
    <property type="entry name" value="BetaGal_gal-bd"/>
    <property type="match status" value="1"/>
</dbReference>
<evidence type="ECO:0000256" key="7">
    <source>
        <dbReference type="SAM" id="SignalP"/>
    </source>
</evidence>
<dbReference type="InterPro" id="IPR008979">
    <property type="entry name" value="Galactose-bd-like_sf"/>
</dbReference>
<feature type="chain" id="PRO_5029844913" description="Beta-galactosidase" evidence="7">
    <location>
        <begin position="25"/>
        <end position="605"/>
    </location>
</feature>
<dbReference type="InterPro" id="IPR026283">
    <property type="entry name" value="B-gal_1-like"/>
</dbReference>
<dbReference type="PRINTS" id="PR00742">
    <property type="entry name" value="GLHYDRLASE35"/>
</dbReference>
<evidence type="ECO:0000259" key="9">
    <source>
        <dbReference type="Pfam" id="PF21317"/>
    </source>
</evidence>
<dbReference type="InterPro" id="IPR019801">
    <property type="entry name" value="Glyco_hydro_35_CS"/>
</dbReference>
<keyword evidence="3 5" id="KW-0326">Glycosidase</keyword>
<reference evidence="11 12" key="1">
    <citation type="journal article" date="2019" name="Nat. Med.">
        <title>A library of human gut bacterial isolates paired with longitudinal multiomics data enables mechanistic microbiome research.</title>
        <authorList>
            <person name="Poyet M."/>
            <person name="Groussin M."/>
            <person name="Gibbons S.M."/>
            <person name="Avila-Pacheco J."/>
            <person name="Jiang X."/>
            <person name="Kearney S.M."/>
            <person name="Perrotta A.R."/>
            <person name="Berdy B."/>
            <person name="Zhao S."/>
            <person name="Lieberman T.D."/>
            <person name="Swanson P.K."/>
            <person name="Smith M."/>
            <person name="Roesemann S."/>
            <person name="Alexander J.E."/>
            <person name="Rich S.A."/>
            <person name="Livny J."/>
            <person name="Vlamakis H."/>
            <person name="Clish C."/>
            <person name="Bullock K."/>
            <person name="Deik A."/>
            <person name="Scott J."/>
            <person name="Pierce K.A."/>
            <person name="Xavier R.J."/>
            <person name="Alm E.J."/>
        </authorList>
    </citation>
    <scope>NUCLEOTIDE SEQUENCE [LARGE SCALE GENOMIC DNA]</scope>
    <source>
        <strain evidence="11 12">BIOML-A10</strain>
    </source>
</reference>
<dbReference type="PANTHER" id="PTHR23421">
    <property type="entry name" value="BETA-GALACTOSIDASE RELATED"/>
    <property type="match status" value="1"/>
</dbReference>
<keyword evidence="7" id="KW-0732">Signal</keyword>
<dbReference type="Pfam" id="PF01301">
    <property type="entry name" value="Glyco_hydro_35"/>
    <property type="match status" value="1"/>
</dbReference>
<feature type="active site" description="Nucleophile" evidence="4">
    <location>
        <position position="262"/>
    </location>
</feature>
<dbReference type="GO" id="GO:0004565">
    <property type="term" value="F:beta-galactosidase activity"/>
    <property type="evidence" value="ECO:0007669"/>
    <property type="project" value="UniProtKB-EC"/>
</dbReference>
<dbReference type="Proteomes" id="UP000422221">
    <property type="component" value="Unassembled WGS sequence"/>
</dbReference>
<dbReference type="PIRSF" id="PIRSF006336">
    <property type="entry name" value="B-gal"/>
    <property type="match status" value="1"/>
</dbReference>
<dbReference type="Gene3D" id="2.60.120.260">
    <property type="entry name" value="Galactose-binding domain-like"/>
    <property type="match status" value="2"/>
</dbReference>
<name>A0A7J4XI36_9BACE</name>
<evidence type="ECO:0000256" key="2">
    <source>
        <dbReference type="ARBA" id="ARBA00022801"/>
    </source>
</evidence>
<dbReference type="RefSeq" id="WP_130058858.1">
    <property type="nucleotide sequence ID" value="NZ_JADNPJ010000009.1"/>
</dbReference>
<evidence type="ECO:0000313" key="12">
    <source>
        <dbReference type="Proteomes" id="UP000422221"/>
    </source>
</evidence>
<accession>A0A7J4XI36</accession>
<proteinExistence type="inferred from homology"/>
<dbReference type="GO" id="GO:0005975">
    <property type="term" value="P:carbohydrate metabolic process"/>
    <property type="evidence" value="ECO:0007669"/>
    <property type="project" value="InterPro"/>
</dbReference>
<dbReference type="InterPro" id="IPR048912">
    <property type="entry name" value="BetaGal1-like_ABD1"/>
</dbReference>
<evidence type="ECO:0000259" key="10">
    <source>
        <dbReference type="Pfam" id="PF21467"/>
    </source>
</evidence>
<dbReference type="AlphaFoldDB" id="A0A7J4XI36"/>
<dbReference type="SUPFAM" id="SSF51445">
    <property type="entry name" value="(Trans)glycosidases"/>
    <property type="match status" value="1"/>
</dbReference>
<evidence type="ECO:0000256" key="3">
    <source>
        <dbReference type="ARBA" id="ARBA00023295"/>
    </source>
</evidence>
<feature type="domain" description="Beta-galactosidase 1-like first all-beta" evidence="9">
    <location>
        <begin position="396"/>
        <end position="506"/>
    </location>
</feature>
<dbReference type="InterPro" id="IPR001944">
    <property type="entry name" value="Glycoside_Hdrlase_35"/>
</dbReference>
<evidence type="ECO:0000256" key="1">
    <source>
        <dbReference type="ARBA" id="ARBA00009809"/>
    </source>
</evidence>
<comment type="catalytic activity">
    <reaction evidence="5">
        <text>Hydrolysis of terminal non-reducing beta-D-galactose residues in beta-D-galactosides.</text>
        <dbReference type="EC" id="3.2.1.23"/>
    </reaction>
</comment>
<feature type="signal peptide" evidence="7">
    <location>
        <begin position="1"/>
        <end position="24"/>
    </location>
</feature>
<dbReference type="InterPro" id="IPR017853">
    <property type="entry name" value="GH"/>
</dbReference>
<comment type="caution">
    <text evidence="11">The sequence shown here is derived from an EMBL/GenBank/DDBJ whole genome shotgun (WGS) entry which is preliminary data.</text>
</comment>